<dbReference type="Proteomes" id="UP000516072">
    <property type="component" value="Chromosome"/>
</dbReference>
<evidence type="ECO:0000313" key="4">
    <source>
        <dbReference type="EMBL" id="CAB1276907.1"/>
    </source>
</evidence>
<gene>
    <name evidence="4" type="primary">khk</name>
    <name evidence="4" type="ORF">NSCAC_1404</name>
</gene>
<keyword evidence="1 4" id="KW-0808">Transferase</keyword>
<proteinExistence type="predicted"/>
<keyword evidence="5" id="KW-1185">Reference proteome</keyword>
<dbReference type="PROSITE" id="PS00584">
    <property type="entry name" value="PFKB_KINASES_2"/>
    <property type="match status" value="1"/>
</dbReference>
<dbReference type="InterPro" id="IPR002173">
    <property type="entry name" value="Carboh/pur_kinase_PfkB_CS"/>
</dbReference>
<protein>
    <submittedName>
        <fullName evidence="4">Ketohexokinase</fullName>
        <ecNumber evidence="4">2.7.1.3</ecNumber>
    </submittedName>
</protein>
<dbReference type="EC" id="2.7.1.3" evidence="4"/>
<dbReference type="KEGG" id="ntg:NSCAC_1404"/>
<dbReference type="SUPFAM" id="SSF53613">
    <property type="entry name" value="Ribokinase-like"/>
    <property type="match status" value="1"/>
</dbReference>
<dbReference type="InterPro" id="IPR052562">
    <property type="entry name" value="Ketohexokinase-related"/>
</dbReference>
<dbReference type="AlphaFoldDB" id="A0A7G1QB28"/>
<organism evidence="4 5">
    <name type="scientific">Candidatus Nitrosacidococcus tergens</name>
    <dbReference type="NCBI Taxonomy" id="553981"/>
    <lineage>
        <taxon>Bacteria</taxon>
        <taxon>Pseudomonadati</taxon>
        <taxon>Pseudomonadota</taxon>
        <taxon>Gammaproteobacteria</taxon>
        <taxon>Chromatiales</taxon>
        <taxon>Chromatiaceae</taxon>
        <taxon>Candidatus Nitrosacidococcus</taxon>
    </lineage>
</organism>
<dbReference type="InterPro" id="IPR011611">
    <property type="entry name" value="PfkB_dom"/>
</dbReference>
<name>A0A7G1QB28_9GAMM</name>
<accession>A0A7G1QB28</accession>
<sequence>MANILGVGNATLDIIHGVVSYPEEDNEVRAASKVCCSGGNCLNTLTVLKQLGHDCTFIGTLANDMDGTCLQQEIKIQGININHCPIISGKTPTSYILLSKDTGARTIVHYRDLPELSFEDFNHIDLSQFDWLHFEGRNLPEISKMLSFTRTEFPTLPCSIEIEKPRENIESLFSQADVLFFSQHYLTYLGCAHPEDFLNTLQGKFPHRQIDKICPWGDQGTYGMFSSGELFHEPAYVPRQIIDTLGAGDTFNAGYIHACLNKYSFPKRLHFACRIAGEKCGQKGLHSLTNII</sequence>
<evidence type="ECO:0000256" key="1">
    <source>
        <dbReference type="ARBA" id="ARBA00022679"/>
    </source>
</evidence>
<dbReference type="PANTHER" id="PTHR42774:SF3">
    <property type="entry name" value="KETOHEXOKINASE"/>
    <property type="match status" value="1"/>
</dbReference>
<evidence type="ECO:0000259" key="3">
    <source>
        <dbReference type="Pfam" id="PF00294"/>
    </source>
</evidence>
<keyword evidence="2 4" id="KW-0418">Kinase</keyword>
<dbReference type="GO" id="GO:0004454">
    <property type="term" value="F:ketohexokinase activity"/>
    <property type="evidence" value="ECO:0007669"/>
    <property type="project" value="UniProtKB-EC"/>
</dbReference>
<dbReference type="PANTHER" id="PTHR42774">
    <property type="entry name" value="PHOSPHOTRANSFERASE SYSTEM TRANSPORT PROTEIN"/>
    <property type="match status" value="1"/>
</dbReference>
<dbReference type="EMBL" id="LR778175">
    <property type="protein sequence ID" value="CAB1276907.1"/>
    <property type="molecule type" value="Genomic_DNA"/>
</dbReference>
<dbReference type="Gene3D" id="3.40.1190.20">
    <property type="match status" value="1"/>
</dbReference>
<dbReference type="Pfam" id="PF00294">
    <property type="entry name" value="PfkB"/>
    <property type="match status" value="1"/>
</dbReference>
<evidence type="ECO:0000256" key="2">
    <source>
        <dbReference type="ARBA" id="ARBA00022777"/>
    </source>
</evidence>
<dbReference type="RefSeq" id="WP_197744089.1">
    <property type="nucleotide sequence ID" value="NZ_LR778175.1"/>
</dbReference>
<reference evidence="4 5" key="1">
    <citation type="submission" date="2020-03" db="EMBL/GenBank/DDBJ databases">
        <authorList>
            <person name="Picone N."/>
        </authorList>
    </citation>
    <scope>NUCLEOTIDE SEQUENCE [LARGE SCALE GENOMIC DNA]</scope>
    <source>
        <strain evidence="4">NSCAC1</strain>
    </source>
</reference>
<evidence type="ECO:0000313" key="5">
    <source>
        <dbReference type="Proteomes" id="UP000516072"/>
    </source>
</evidence>
<dbReference type="InterPro" id="IPR029056">
    <property type="entry name" value="Ribokinase-like"/>
</dbReference>
<feature type="domain" description="Carbohydrate kinase PfkB" evidence="3">
    <location>
        <begin position="2"/>
        <end position="286"/>
    </location>
</feature>